<protein>
    <recommendedName>
        <fullName evidence="6">Dipeptidyl-peptidase</fullName>
        <ecNumber evidence="6">3.4.14.-</ecNumber>
    </recommendedName>
</protein>
<dbReference type="InterPro" id="IPR043504">
    <property type="entry name" value="Peptidase_S1_PA_chymotrypsin"/>
</dbReference>
<dbReference type="RefSeq" id="WP_013344216.1">
    <property type="nucleotide sequence ID" value="NC_014541.1"/>
</dbReference>
<proteinExistence type="inferred from homology"/>
<dbReference type="eggNOG" id="COG3591">
    <property type="taxonomic scope" value="Bacteria"/>
</dbReference>
<dbReference type="Proteomes" id="UP000006683">
    <property type="component" value="Chromosome"/>
</dbReference>
<dbReference type="EC" id="3.4.14.-" evidence="6"/>
<dbReference type="AlphaFoldDB" id="E1SRU1"/>
<dbReference type="GeneID" id="67180939"/>
<organism evidence="7 8">
    <name type="scientific">Ferrimonas balearica (strain DSM 9799 / CCM 4581 / KCTC 23876 / PAT)</name>
    <dbReference type="NCBI Taxonomy" id="550540"/>
    <lineage>
        <taxon>Bacteria</taxon>
        <taxon>Pseudomonadati</taxon>
        <taxon>Pseudomonadota</taxon>
        <taxon>Gammaproteobacteria</taxon>
        <taxon>Alteromonadales</taxon>
        <taxon>Ferrimonadaceae</taxon>
        <taxon>Ferrimonas</taxon>
    </lineage>
</organism>
<evidence type="ECO:0000313" key="7">
    <source>
        <dbReference type="EMBL" id="ADN74910.1"/>
    </source>
</evidence>
<evidence type="ECO:0000256" key="5">
    <source>
        <dbReference type="ARBA" id="ARBA00022801"/>
    </source>
</evidence>
<evidence type="ECO:0000256" key="4">
    <source>
        <dbReference type="ARBA" id="ARBA00022729"/>
    </source>
</evidence>
<dbReference type="Pfam" id="PF10459">
    <property type="entry name" value="Peptidase_S46"/>
    <property type="match status" value="1"/>
</dbReference>
<dbReference type="InterPro" id="IPR019500">
    <property type="entry name" value="Pep_S46"/>
</dbReference>
<sequence length="719" mass="79800">MKKWMSTLALLLPLGASANEGMWQPHQLPALADELKALGLEMDANSMTDLTAFPMNAVINFGGCTASFVSPKGLLVTNHHCGYGAIQYHSTEEDNILETGFLAKTLADEKLPVPGYKIWITESITPVTDQVVGAVDPALTGAAYAEAIDGRTKALVAECEAEPNTRCDVYNFHHGAQYFLIKELEIKDVRLSYTPALSVGKYGGDIDNWMWPRHTGDFAFFRAYVGPDGKPAEYSEDNVPYTPKRFLKVSAAGLSDGDFVMVAGYPGRTNRYRTAEEVQTYFETVYPQAKVLREELIDLIKTHSEPGSNARIKYEGTLAGLANYAKNYQSMIEGYAKTGMLAAKQQEQDALLAWIRGEGDRAAKYGDVMNQLDRLVAEEWAHAEKDLILGYLRYNQMTNVAQRLYRLANEKQKPDLERESGYQERDWDGIKAGLERMDRRFDAEVDKMILHHLLLRYAALPASEREPVLDRVFGLGAEVDADKLKTKLDSMYATTELTDAEARLAWFDKAPEAFEQSNDPFIRFAVANYDTVMANEKKEKDLAGQLMKVRPDYMAAIIAFNQSQGHPVYADANSSLRLTYGTVGGYSPQDGLVATPFTTMEGLAKKATGVVPFDAPTKQLELIAEGRFGEFADKAVGSVPVNFLSNLDTTGGNSGSPTLNGRAELVGLLFDGVYESITGDWAYNPELNRSIHVDSRYMLWVMKYLDGAENLLDEMEIVD</sequence>
<reference evidence="7 8" key="1">
    <citation type="journal article" date="2010" name="Stand. Genomic Sci.">
        <title>Complete genome sequence of Ferrimonas balearica type strain (PAT).</title>
        <authorList>
            <person name="Nolan M."/>
            <person name="Sikorski J."/>
            <person name="Davenport K."/>
            <person name="Lucas S."/>
            <person name="Glavina Del Rio T."/>
            <person name="Tice H."/>
            <person name="Cheng J."/>
            <person name="Goodwin L."/>
            <person name="Pitluck S."/>
            <person name="Liolios K."/>
            <person name="Ivanova N."/>
            <person name="Mavromatis K."/>
            <person name="Ovchinnikova G."/>
            <person name="Pati A."/>
            <person name="Chen A."/>
            <person name="Palaniappan K."/>
            <person name="Land M."/>
            <person name="Hauser L."/>
            <person name="Chang Y."/>
            <person name="Jeffries C."/>
            <person name="Tapia R."/>
            <person name="Brettin T."/>
            <person name="Detter J."/>
            <person name="Han C."/>
            <person name="Yasawong M."/>
            <person name="Rohde M."/>
            <person name="Tindall B."/>
            <person name="Goker M."/>
            <person name="Woyke T."/>
            <person name="Bristow J."/>
            <person name="Eisen J."/>
            <person name="Markowitz V."/>
            <person name="Hugenholtz P."/>
            <person name="Kyrpides N."/>
            <person name="Klenk H."/>
            <person name="Lapidus A."/>
        </authorList>
    </citation>
    <scope>NUCLEOTIDE SEQUENCE [LARGE SCALE GENOMIC DNA]</scope>
    <source>
        <strain evidence="8">DSM 9799 / CCM 4581 / KCTC 23876 / PAT</strain>
    </source>
</reference>
<dbReference type="FunFam" id="2.40.10.10:FF:000102">
    <property type="entry name" value="Dipeptidyl-peptidase 7"/>
    <property type="match status" value="1"/>
</dbReference>
<dbReference type="PANTHER" id="PTHR38469:SF1">
    <property type="entry name" value="PERIPLASMIC PEPTIDASE SUBFAMILY S1B"/>
    <property type="match status" value="1"/>
</dbReference>
<dbReference type="OrthoDB" id="9805367at2"/>
<feature type="signal peptide" evidence="6">
    <location>
        <begin position="1"/>
        <end position="18"/>
    </location>
</feature>
<dbReference type="eggNOG" id="COG0265">
    <property type="taxonomic scope" value="Bacteria"/>
</dbReference>
<dbReference type="STRING" id="550540.Fbal_0699"/>
<dbReference type="EMBL" id="CP002209">
    <property type="protein sequence ID" value="ADN74910.1"/>
    <property type="molecule type" value="Genomic_DNA"/>
</dbReference>
<name>E1SRU1_FERBD</name>
<evidence type="ECO:0000256" key="1">
    <source>
        <dbReference type="ARBA" id="ARBA00010491"/>
    </source>
</evidence>
<keyword evidence="3 6" id="KW-0645">Protease</keyword>
<dbReference type="GO" id="GO:0043171">
    <property type="term" value="P:peptide catabolic process"/>
    <property type="evidence" value="ECO:0007669"/>
    <property type="project" value="UniProtKB-UniRule"/>
</dbReference>
<evidence type="ECO:0000256" key="6">
    <source>
        <dbReference type="RuleBase" id="RU366067"/>
    </source>
</evidence>
<comment type="similarity">
    <text evidence="1 6">Belongs to the peptidase S46 family.</text>
</comment>
<dbReference type="MEROPS" id="S46.003"/>
<feature type="chain" id="PRO_5023026783" description="Dipeptidyl-peptidase" evidence="6">
    <location>
        <begin position="19"/>
        <end position="719"/>
    </location>
</feature>
<dbReference type="GO" id="GO:0070009">
    <property type="term" value="F:serine-type aminopeptidase activity"/>
    <property type="evidence" value="ECO:0007669"/>
    <property type="project" value="UniProtKB-UniRule"/>
</dbReference>
<comment type="function">
    <text evidence="6">Catalyzes the removal of dipeptides from the N-terminus of oligopeptides.</text>
</comment>
<dbReference type="SUPFAM" id="SSF50494">
    <property type="entry name" value="Trypsin-like serine proteases"/>
    <property type="match status" value="1"/>
</dbReference>
<keyword evidence="8" id="KW-1185">Reference proteome</keyword>
<dbReference type="KEGG" id="fbl:Fbal_0699"/>
<dbReference type="GO" id="GO:0008239">
    <property type="term" value="F:dipeptidyl-peptidase activity"/>
    <property type="evidence" value="ECO:0007669"/>
    <property type="project" value="UniProtKB-UniRule"/>
</dbReference>
<accession>E1SRU1</accession>
<gene>
    <name evidence="7" type="ordered locus">Fbal_0699</name>
</gene>
<keyword evidence="2 6" id="KW-0031">Aminopeptidase</keyword>
<evidence type="ECO:0000256" key="2">
    <source>
        <dbReference type="ARBA" id="ARBA00022438"/>
    </source>
</evidence>
<dbReference type="PANTHER" id="PTHR38469">
    <property type="entry name" value="PERIPLASMIC PEPTIDASE SUBFAMILY S1B"/>
    <property type="match status" value="1"/>
</dbReference>
<dbReference type="InterPro" id="IPR009003">
    <property type="entry name" value="Peptidase_S1_PA"/>
</dbReference>
<evidence type="ECO:0000256" key="3">
    <source>
        <dbReference type="ARBA" id="ARBA00022670"/>
    </source>
</evidence>
<keyword evidence="5 6" id="KW-0378">Hydrolase</keyword>
<keyword evidence="4 6" id="KW-0732">Signal</keyword>
<dbReference type="HOGENOM" id="CLU_013776_0_0_6"/>
<dbReference type="GO" id="GO:0006508">
    <property type="term" value="P:proteolysis"/>
    <property type="evidence" value="ECO:0007669"/>
    <property type="project" value="UniProtKB-KW"/>
</dbReference>
<evidence type="ECO:0000313" key="8">
    <source>
        <dbReference type="Proteomes" id="UP000006683"/>
    </source>
</evidence>
<keyword evidence="6" id="KW-0720">Serine protease</keyword>
<dbReference type="Gene3D" id="2.40.10.10">
    <property type="entry name" value="Trypsin-like serine proteases"/>
    <property type="match status" value="1"/>
</dbReference>